<dbReference type="InParanoid" id="A0A0H2REF9"/>
<dbReference type="EMBL" id="KQ086033">
    <property type="protein sequence ID" value="KLO10204.1"/>
    <property type="molecule type" value="Genomic_DNA"/>
</dbReference>
<dbReference type="Proteomes" id="UP000053477">
    <property type="component" value="Unassembled WGS sequence"/>
</dbReference>
<sequence length="514" mass="58386">MLSSEDDAKQIVIAALQRDSQPKGTFLWPFSAFSGHIANQTAEEVDYAELRTNFRNAESVEVLLRRMLASATVAVTAFKAKFNDMANQRNFQTLPDEVLSIVFEMTYHSFSDSRKQLNMVKNLSLVSRRFRRIVMPLPVLWSSLSSAFMDVKYSKLFASRIVSPIITFSIYGAIFYNKASNKEAEEKRILGMYQLAVSISSRIRSFHIRISYNDRKNLEKIAEICSNASFPALLELTLDSSDYLTRDPLKLCGNWNMPSLRKLNVVECLPELPSEALSRITTCSFEVNRQLKRGEGIWWTPDIVQFITSLTAVKDLRANIRLHPGHSDPEPFPKMNSVERLILVLQDYDVGADNNFPYDSYLPEFIKFPSLTSFRLELGAKELEKLGKVLKNLKFKMPPTSVTEVELSAGTKRKSINGRMPRHLLGEWCKAFKGLKSLTLEDQKDTTNGLIPFTTPVDAVKVVNCAKGEMSGSLLGKLPSLWEYYERPCRTAVIGAEDLREKRSEKLQFVEKID</sequence>
<gene>
    <name evidence="1" type="ORF">SCHPADRAFT_999727</name>
</gene>
<dbReference type="AlphaFoldDB" id="A0A0H2REF9"/>
<name>A0A0H2REF9_9AGAM</name>
<evidence type="ECO:0000313" key="2">
    <source>
        <dbReference type="Proteomes" id="UP000053477"/>
    </source>
</evidence>
<evidence type="ECO:0000313" key="1">
    <source>
        <dbReference type="EMBL" id="KLO10204.1"/>
    </source>
</evidence>
<reference evidence="1 2" key="1">
    <citation type="submission" date="2015-04" db="EMBL/GenBank/DDBJ databases">
        <title>Complete genome sequence of Schizopora paradoxa KUC8140, a cosmopolitan wood degrader in East Asia.</title>
        <authorList>
            <consortium name="DOE Joint Genome Institute"/>
            <person name="Min B."/>
            <person name="Park H."/>
            <person name="Jang Y."/>
            <person name="Kim J.-J."/>
            <person name="Kim K.H."/>
            <person name="Pangilinan J."/>
            <person name="Lipzen A."/>
            <person name="Riley R."/>
            <person name="Grigoriev I.V."/>
            <person name="Spatafora J.W."/>
            <person name="Choi I.-G."/>
        </authorList>
    </citation>
    <scope>NUCLEOTIDE SEQUENCE [LARGE SCALE GENOMIC DNA]</scope>
    <source>
        <strain evidence="1 2">KUC8140</strain>
    </source>
</reference>
<organism evidence="1 2">
    <name type="scientific">Schizopora paradoxa</name>
    <dbReference type="NCBI Taxonomy" id="27342"/>
    <lineage>
        <taxon>Eukaryota</taxon>
        <taxon>Fungi</taxon>
        <taxon>Dikarya</taxon>
        <taxon>Basidiomycota</taxon>
        <taxon>Agaricomycotina</taxon>
        <taxon>Agaricomycetes</taxon>
        <taxon>Hymenochaetales</taxon>
        <taxon>Schizoporaceae</taxon>
        <taxon>Schizopora</taxon>
    </lineage>
</organism>
<protein>
    <submittedName>
        <fullName evidence="1">Uncharacterized protein</fullName>
    </submittedName>
</protein>
<accession>A0A0H2REF9</accession>
<proteinExistence type="predicted"/>
<keyword evidence="2" id="KW-1185">Reference proteome</keyword>
<dbReference type="OrthoDB" id="3224080at2759"/>